<dbReference type="RefSeq" id="WP_406647782.1">
    <property type="nucleotide sequence ID" value="NZ_CP123584.1"/>
</dbReference>
<dbReference type="Gene3D" id="3.90.1140.10">
    <property type="entry name" value="Cyclic phosphodiesterase"/>
    <property type="match status" value="1"/>
</dbReference>
<organism evidence="1 2">
    <name type="scientific">Aliisedimentitalea scapharcae</name>
    <dbReference type="NCBI Taxonomy" id="1524259"/>
    <lineage>
        <taxon>Bacteria</taxon>
        <taxon>Pseudomonadati</taxon>
        <taxon>Pseudomonadota</taxon>
        <taxon>Alphaproteobacteria</taxon>
        <taxon>Rhodobacterales</taxon>
        <taxon>Roseobacteraceae</taxon>
        <taxon>Aliisedimentitalea</taxon>
    </lineage>
</organism>
<proteinExistence type="predicted"/>
<keyword evidence="2" id="KW-1185">Reference proteome</keyword>
<accession>A0ABZ2XTN7</accession>
<dbReference type="EMBL" id="CP123584">
    <property type="protein sequence ID" value="WZK89461.1"/>
    <property type="molecule type" value="Genomic_DNA"/>
</dbReference>
<dbReference type="Proteomes" id="UP001623232">
    <property type="component" value="Chromosome"/>
</dbReference>
<dbReference type="PIRSF" id="PIRSF033328">
    <property type="entry name" value="Phest_Mll4975"/>
    <property type="match status" value="1"/>
</dbReference>
<reference evidence="1 2" key="1">
    <citation type="submission" date="2023-04" db="EMBL/GenBank/DDBJ databases">
        <title>Complete genome sequence of Alisedimentitalea scapharcae.</title>
        <authorList>
            <person name="Rong J.-C."/>
            <person name="Yi M.-L."/>
            <person name="Zhao Q."/>
        </authorList>
    </citation>
    <scope>NUCLEOTIDE SEQUENCE [LARGE SCALE GENOMIC DNA]</scope>
    <source>
        <strain evidence="1 2">KCTC 42119</strain>
    </source>
</reference>
<dbReference type="InterPro" id="IPR009389">
    <property type="entry name" value="DUF1045"/>
</dbReference>
<dbReference type="Pfam" id="PF06299">
    <property type="entry name" value="DUF1045"/>
    <property type="match status" value="1"/>
</dbReference>
<evidence type="ECO:0000313" key="1">
    <source>
        <dbReference type="EMBL" id="WZK89461.1"/>
    </source>
</evidence>
<dbReference type="NCBIfam" id="TIGR03223">
    <property type="entry name" value="Phn_opern_protn"/>
    <property type="match status" value="1"/>
</dbReference>
<evidence type="ECO:0000313" key="2">
    <source>
        <dbReference type="Proteomes" id="UP001623232"/>
    </source>
</evidence>
<sequence>MTFTRYAIYYVPGADARWSRFATQWLGWDMALGQPVPHPDIADLDISPLTETPRKYGLHATLKPPMRLAPNHSADALRAACETLAKSRAPVTLDGLQLTRIGRFLALGAIGDTSDLNRLAAACVTELDQYRAAPSKEEQARRVRPNMSQAHLANLAQWGYPHVLDNFRFHITLTGKLPKPRLLQVETLLKDRLAPLLPVPYILSQIALVGEAADGRFHLIEQFKLTGQA</sequence>
<name>A0ABZ2XTN7_9RHOB</name>
<protein>
    <submittedName>
        <fullName evidence="1">DUF1045 domain-containing protein</fullName>
    </submittedName>
</protein>
<gene>
    <name evidence="1" type="ORF">QEZ52_02605</name>
</gene>